<dbReference type="InterPro" id="IPR007791">
    <property type="entry name" value="DjlA_N"/>
</dbReference>
<dbReference type="AlphaFoldDB" id="A0A5D0RJ68"/>
<comment type="caution">
    <text evidence="2">The sequence shown here is derived from an EMBL/GenBank/DDBJ whole genome shotgun (WGS) entry which is preliminary data.</text>
</comment>
<evidence type="ECO:0000259" key="1">
    <source>
        <dbReference type="Pfam" id="PF05099"/>
    </source>
</evidence>
<dbReference type="InterPro" id="IPR029024">
    <property type="entry name" value="TerB-like"/>
</dbReference>
<protein>
    <submittedName>
        <fullName evidence="2">TerB family tellurite resistance protein</fullName>
    </submittedName>
</protein>
<gene>
    <name evidence="2" type="ORF">FVF75_11000</name>
</gene>
<proteinExistence type="predicted"/>
<dbReference type="SUPFAM" id="SSF158682">
    <property type="entry name" value="TerB-like"/>
    <property type="match status" value="1"/>
</dbReference>
<sequence length="145" mass="16098">MFESLFSTLFATDPEPLDDGDARLALTALLVRIARSDHDYASVEINEIEQIVAARYHLSQAEATELRHAAEAFEAEAPDTVRFTRAIKDAVPYDQRLRVVESAWSVVLADGARADEENALMRLVANLLGIEDRDSNIARQKAARS</sequence>
<reference evidence="2 3" key="1">
    <citation type="submission" date="2019-08" db="EMBL/GenBank/DDBJ databases">
        <title>Identification of a novel species of the genus Boseongicola.</title>
        <authorList>
            <person name="Zhang X.-Q."/>
        </authorList>
    </citation>
    <scope>NUCLEOTIDE SEQUENCE [LARGE SCALE GENOMIC DNA]</scope>
    <source>
        <strain evidence="2 3">HY14</strain>
    </source>
</reference>
<dbReference type="RefSeq" id="WP_148378034.1">
    <property type="nucleotide sequence ID" value="NZ_VSIY01000009.1"/>
</dbReference>
<feature type="domain" description="Co-chaperone DjlA N-terminal" evidence="1">
    <location>
        <begin position="23"/>
        <end position="140"/>
    </location>
</feature>
<dbReference type="EMBL" id="VSIY01000009">
    <property type="protein sequence ID" value="TYB80971.1"/>
    <property type="molecule type" value="Genomic_DNA"/>
</dbReference>
<dbReference type="CDD" id="cd07313">
    <property type="entry name" value="terB_like_2"/>
    <property type="match status" value="1"/>
</dbReference>
<evidence type="ECO:0000313" key="2">
    <source>
        <dbReference type="EMBL" id="TYB80971.1"/>
    </source>
</evidence>
<evidence type="ECO:0000313" key="3">
    <source>
        <dbReference type="Proteomes" id="UP000322080"/>
    </source>
</evidence>
<dbReference type="Gene3D" id="1.10.3680.10">
    <property type="entry name" value="TerB-like"/>
    <property type="match status" value="1"/>
</dbReference>
<accession>A0A5D0RJ68</accession>
<dbReference type="Pfam" id="PF05099">
    <property type="entry name" value="TerB"/>
    <property type="match status" value="1"/>
</dbReference>
<organism evidence="2 3">
    <name type="scientific">Maritimibacter fusiformis</name>
    <dbReference type="NCBI Taxonomy" id="2603819"/>
    <lineage>
        <taxon>Bacteria</taxon>
        <taxon>Pseudomonadati</taxon>
        <taxon>Pseudomonadota</taxon>
        <taxon>Alphaproteobacteria</taxon>
        <taxon>Rhodobacterales</taxon>
        <taxon>Roseobacteraceae</taxon>
        <taxon>Maritimibacter</taxon>
    </lineage>
</organism>
<name>A0A5D0RJ68_9RHOB</name>
<dbReference type="Proteomes" id="UP000322080">
    <property type="component" value="Unassembled WGS sequence"/>
</dbReference>
<keyword evidence="3" id="KW-1185">Reference proteome</keyword>